<dbReference type="RefSeq" id="WP_157079357.1">
    <property type="nucleotide sequence ID" value="NZ_JAADZU010000056.1"/>
</dbReference>
<gene>
    <name evidence="1" type="ORF">GYA93_16050</name>
</gene>
<evidence type="ECO:0000313" key="1">
    <source>
        <dbReference type="EMBL" id="NDK91082.1"/>
    </source>
</evidence>
<organism evidence="1 2">
    <name type="scientific">Gordonia desulfuricans</name>
    <dbReference type="NCBI Taxonomy" id="89051"/>
    <lineage>
        <taxon>Bacteria</taxon>
        <taxon>Bacillati</taxon>
        <taxon>Actinomycetota</taxon>
        <taxon>Actinomycetes</taxon>
        <taxon>Mycobacteriales</taxon>
        <taxon>Gordoniaceae</taxon>
        <taxon>Gordonia</taxon>
    </lineage>
</organism>
<dbReference type="Gene3D" id="3.30.70.2330">
    <property type="match status" value="1"/>
</dbReference>
<dbReference type="EMBL" id="JAADZU010000056">
    <property type="protein sequence ID" value="NDK91082.1"/>
    <property type="molecule type" value="Genomic_DNA"/>
</dbReference>
<sequence length="669" mass="74347">MNTDIPEFGTTSYQGYGARFDVDATTITKVNRAVVGAVFGAGDRVPLSQVLGYHFKPATRLANGYLQLAVAGVPAGKAEPGDAHTVVFTRRMQPRFEQLRDWLKEVAEVNRAATSGPAVRPEPPHNPVLDVRDLEIAGESHHRDSFSQLFARADKPLGGVIWRDAELVAEPWNPHDTNAVAVYIDMLSVGYVPAEVAPAIQATVLQLMERGQRATVEARIWAIYEHGTWSARVTLEPGGDREPEWRYVDRPTWPGRISPDGTERLSDAAVLRRLDEAADAALVDGREFTSLRTDIAQARADGDTDRALVLLHACIDAAERSAAILVSRPATWPTEQAAIIYRSRKQYDDEVMILERFLRDDPEHLGTKGLRDRLERARELAGTVRATPEPAAPVRHEIIDPGDSYLTALRPADEIVLPRAAELSYEKDHIEAIDTILDDANIPRGRAHHTTAIVRELDHGPQGWGPLAVYVDRRLVGYVSALEAEMVREVIRHPQHHGHDCAVRCRIFVPAGTRAPARIILGPYEQAYDAEDETESSARARMHAAELADTRRTRLAAGGSTAEDQRRRLVRGRDFVEWAEEVKQLKRAQHNGEALRLVLECVDAAERDARFHGYSPAPWYTEQAAILYRKAGDVGAEIAILERYLRACRPDQIDTDMAERLVKAQALAP</sequence>
<dbReference type="AlphaFoldDB" id="A0A7K3LSA3"/>
<reference evidence="1 2" key="1">
    <citation type="submission" date="2020-01" db="EMBL/GenBank/DDBJ databases">
        <title>Investigation of new actinobacteria for the biodesulphurisation of diesel fuel.</title>
        <authorList>
            <person name="Athi Narayanan S.M."/>
        </authorList>
    </citation>
    <scope>NUCLEOTIDE SEQUENCE [LARGE SCALE GENOMIC DNA]</scope>
    <source>
        <strain evidence="1 2">213E</strain>
    </source>
</reference>
<dbReference type="Proteomes" id="UP000466307">
    <property type="component" value="Unassembled WGS sequence"/>
</dbReference>
<evidence type="ECO:0000313" key="2">
    <source>
        <dbReference type="Proteomes" id="UP000466307"/>
    </source>
</evidence>
<protein>
    <recommendedName>
        <fullName evidence="3">HIRAN domain-containing protein</fullName>
    </recommendedName>
</protein>
<accession>A0A7K3LSA3</accession>
<keyword evidence="2" id="KW-1185">Reference proteome</keyword>
<proteinExistence type="predicted"/>
<name>A0A7K3LSA3_9ACTN</name>
<evidence type="ECO:0008006" key="3">
    <source>
        <dbReference type="Google" id="ProtNLM"/>
    </source>
</evidence>
<comment type="caution">
    <text evidence="1">The sequence shown here is derived from an EMBL/GenBank/DDBJ whole genome shotgun (WGS) entry which is preliminary data.</text>
</comment>